<dbReference type="PROSITE" id="PS50109">
    <property type="entry name" value="HIS_KIN"/>
    <property type="match status" value="1"/>
</dbReference>
<dbReference type="SMART" id="SM01231">
    <property type="entry name" value="H-kinase_dim"/>
    <property type="match status" value="1"/>
</dbReference>
<evidence type="ECO:0000256" key="1">
    <source>
        <dbReference type="ARBA" id="ARBA00000085"/>
    </source>
</evidence>
<dbReference type="Pfam" id="PF02518">
    <property type="entry name" value="HATPase_c"/>
    <property type="match status" value="1"/>
</dbReference>
<dbReference type="SUPFAM" id="SSF55874">
    <property type="entry name" value="ATPase domain of HSP90 chaperone/DNA topoisomerase II/histidine kinase"/>
    <property type="match status" value="1"/>
</dbReference>
<dbReference type="EMBL" id="UOGF01000060">
    <property type="protein sequence ID" value="VAX30458.1"/>
    <property type="molecule type" value="Genomic_DNA"/>
</dbReference>
<dbReference type="InterPro" id="IPR037006">
    <property type="entry name" value="CheA-like_homodim_sf"/>
</dbReference>
<dbReference type="CDD" id="cd00731">
    <property type="entry name" value="CheA_reg"/>
    <property type="match status" value="1"/>
</dbReference>
<dbReference type="PROSITE" id="PS50851">
    <property type="entry name" value="CHEW"/>
    <property type="match status" value="2"/>
</dbReference>
<dbReference type="InterPro" id="IPR036890">
    <property type="entry name" value="HATPase_C_sf"/>
</dbReference>
<evidence type="ECO:0000259" key="9">
    <source>
        <dbReference type="PROSITE" id="PS50894"/>
    </source>
</evidence>
<dbReference type="Gene3D" id="1.20.120.160">
    <property type="entry name" value="HPT domain"/>
    <property type="match status" value="1"/>
</dbReference>
<dbReference type="Pfam" id="PF01584">
    <property type="entry name" value="CheW"/>
    <property type="match status" value="2"/>
</dbReference>
<dbReference type="InterPro" id="IPR008207">
    <property type="entry name" value="Sig_transdc_His_kin_Hpt_dom"/>
</dbReference>
<dbReference type="AlphaFoldDB" id="A0A3B1D379"/>
<dbReference type="CDD" id="cd16916">
    <property type="entry name" value="HATPase_CheA-like"/>
    <property type="match status" value="1"/>
</dbReference>
<dbReference type="SMART" id="SM00260">
    <property type="entry name" value="CheW"/>
    <property type="match status" value="2"/>
</dbReference>
<dbReference type="PANTHER" id="PTHR43395">
    <property type="entry name" value="SENSOR HISTIDINE KINASE CHEA"/>
    <property type="match status" value="1"/>
</dbReference>
<feature type="domain" description="Histidine kinase" evidence="7">
    <location>
        <begin position="240"/>
        <end position="484"/>
    </location>
</feature>
<feature type="compositionally biased region" description="Low complexity" evidence="6">
    <location>
        <begin position="212"/>
        <end position="222"/>
    </location>
</feature>
<dbReference type="InterPro" id="IPR004105">
    <property type="entry name" value="CheA-like_dim"/>
</dbReference>
<feature type="domain" description="CheW-like" evidence="8">
    <location>
        <begin position="486"/>
        <end position="628"/>
    </location>
</feature>
<dbReference type="GO" id="GO:0000155">
    <property type="term" value="F:phosphorelay sensor kinase activity"/>
    <property type="evidence" value="ECO:0007669"/>
    <property type="project" value="InterPro"/>
</dbReference>
<proteinExistence type="predicted"/>
<evidence type="ECO:0000259" key="7">
    <source>
        <dbReference type="PROSITE" id="PS50109"/>
    </source>
</evidence>
<name>A0A3B1D379_9ZZZZ</name>
<keyword evidence="4" id="KW-0808">Transferase</keyword>
<dbReference type="InterPro" id="IPR003594">
    <property type="entry name" value="HATPase_dom"/>
</dbReference>
<dbReference type="PRINTS" id="PR00344">
    <property type="entry name" value="BCTRLSENSOR"/>
</dbReference>
<accession>A0A3B1D379</accession>
<dbReference type="GO" id="GO:0006935">
    <property type="term" value="P:chemotaxis"/>
    <property type="evidence" value="ECO:0007669"/>
    <property type="project" value="InterPro"/>
</dbReference>
<evidence type="ECO:0000256" key="5">
    <source>
        <dbReference type="ARBA" id="ARBA00022777"/>
    </source>
</evidence>
<dbReference type="InterPro" id="IPR036641">
    <property type="entry name" value="HPT_dom_sf"/>
</dbReference>
<dbReference type="SMART" id="SM00073">
    <property type="entry name" value="HPT"/>
    <property type="match status" value="1"/>
</dbReference>
<protein>
    <recommendedName>
        <fullName evidence="2">histidine kinase</fullName>
        <ecNumber evidence="2">2.7.13.3</ecNumber>
    </recommendedName>
</protein>
<dbReference type="SUPFAM" id="SSF50341">
    <property type="entry name" value="CheW-like"/>
    <property type="match status" value="2"/>
</dbReference>
<dbReference type="InterPro" id="IPR036097">
    <property type="entry name" value="HisK_dim/P_sf"/>
</dbReference>
<dbReference type="InterPro" id="IPR002545">
    <property type="entry name" value="CheW-lke_dom"/>
</dbReference>
<dbReference type="Gene3D" id="2.30.30.40">
    <property type="entry name" value="SH3 Domains"/>
    <property type="match status" value="1"/>
</dbReference>
<dbReference type="InterPro" id="IPR036061">
    <property type="entry name" value="CheW-like_dom_sf"/>
</dbReference>
<gene>
    <name evidence="10" type="ORF">MNBD_NITROSPIRAE01-719</name>
</gene>
<comment type="catalytic activity">
    <reaction evidence="1">
        <text>ATP + protein L-histidine = ADP + protein N-phospho-L-histidine.</text>
        <dbReference type="EC" id="2.7.13.3"/>
    </reaction>
</comment>
<evidence type="ECO:0000256" key="4">
    <source>
        <dbReference type="ARBA" id="ARBA00022679"/>
    </source>
</evidence>
<evidence type="ECO:0000313" key="10">
    <source>
        <dbReference type="EMBL" id="VAX30458.1"/>
    </source>
</evidence>
<feature type="domain" description="HPt" evidence="9">
    <location>
        <begin position="1"/>
        <end position="105"/>
    </location>
</feature>
<dbReference type="PANTHER" id="PTHR43395:SF1">
    <property type="entry name" value="CHEMOTAXIS PROTEIN CHEA"/>
    <property type="match status" value="1"/>
</dbReference>
<organism evidence="10">
    <name type="scientific">hydrothermal vent metagenome</name>
    <dbReference type="NCBI Taxonomy" id="652676"/>
    <lineage>
        <taxon>unclassified sequences</taxon>
        <taxon>metagenomes</taxon>
        <taxon>ecological metagenomes</taxon>
    </lineage>
</organism>
<dbReference type="PROSITE" id="PS50894">
    <property type="entry name" value="HPT"/>
    <property type="match status" value="1"/>
</dbReference>
<sequence>MEEEEESILDEFLVECSEGLEQLDQQFVALEQNPTDESLLGSIFRAVHTIKGTCGFLGLPKLENVAHGAENILSAMRDHDMDVSSDGITVLLEAVDVIKEILEHIEAERREPDKNYDSVRKNLDDFLAASTDTEAVAPMTEAEAALMREMAGDDEVIVDDPDETQSSEETITSEATEEASGAEAVVQEAESVNEISEVPPETTTPSPPQKSPEPVSKAPAATKTKKKLSLAESSIRVDVGLLDKLINMVGELVLARNQLLQQVRQQTEASPSNASSGTVQQINLITTELQDTVMKTRMQPIKNVWDKFPRVVRDLARANGKDVDLVMEGAETELDKTLLEAIKDPMTHIIRNAADHGIELPELRRERGKSEKGTLLLKAYHEGGHINILISDDGAGINVDRVKNKAVEKGVVTQEIADKMSERESLNLIFHPGLSTAEKVTNVSGRGVGMDVVKTNIEKIGGTVSMSSRVGEGTQMRIEIPLTLAIIPALMVTSGNEPFAIPQASLLELVRVDEESRNQIEVIRGANFYRLRGVLLPLLYLNEVLVLRPPKVSEDDIHSKGTNIVVLRAGDHSFGLVVDTVNDSEEIVVKPLSRQLKDLSYLAGATILGDGRVALILDVMGVAQEGGLKGDEQNDTGRMVEADALINDEEGSATMILFSMNEEDRYAIPLSEVARLEEFDVEKIEQSAGQDVMQYRDELLPLVRLGDALGVMTSGEENDRVPVIVFSRHEKSIGVIVGRIIDIVEAEMHLHAAPSEKIGVKGSLVIDGKTTDLLDIEQLIECVVPGWLEEMVV</sequence>
<keyword evidence="3" id="KW-0597">Phosphoprotein</keyword>
<dbReference type="Gene3D" id="3.30.565.10">
    <property type="entry name" value="Histidine kinase-like ATPase, C-terminal domain"/>
    <property type="match status" value="1"/>
</dbReference>
<dbReference type="Pfam" id="PF02895">
    <property type="entry name" value="H-kinase_dim"/>
    <property type="match status" value="1"/>
</dbReference>
<feature type="domain" description="CheW-like" evidence="8">
    <location>
        <begin position="652"/>
        <end position="785"/>
    </location>
</feature>
<dbReference type="InterPro" id="IPR005467">
    <property type="entry name" value="His_kinase_dom"/>
</dbReference>
<evidence type="ECO:0000259" key="8">
    <source>
        <dbReference type="PROSITE" id="PS50851"/>
    </source>
</evidence>
<dbReference type="GO" id="GO:0005737">
    <property type="term" value="C:cytoplasm"/>
    <property type="evidence" value="ECO:0007669"/>
    <property type="project" value="InterPro"/>
</dbReference>
<feature type="region of interest" description="Disordered" evidence="6">
    <location>
        <begin position="158"/>
        <end position="226"/>
    </location>
</feature>
<dbReference type="InterPro" id="IPR004358">
    <property type="entry name" value="Sig_transdc_His_kin-like_C"/>
</dbReference>
<dbReference type="Gene3D" id="1.10.287.560">
    <property type="entry name" value="Histidine kinase CheA-like, homodimeric domain"/>
    <property type="match status" value="1"/>
</dbReference>
<dbReference type="InterPro" id="IPR051315">
    <property type="entry name" value="Bact_Chemotaxis_CheA"/>
</dbReference>
<evidence type="ECO:0000256" key="2">
    <source>
        <dbReference type="ARBA" id="ARBA00012438"/>
    </source>
</evidence>
<feature type="compositionally biased region" description="Low complexity" evidence="6">
    <location>
        <begin position="167"/>
        <end position="184"/>
    </location>
</feature>
<dbReference type="EC" id="2.7.13.3" evidence="2"/>
<dbReference type="SUPFAM" id="SSF47384">
    <property type="entry name" value="Homodimeric domain of signal transducing histidine kinase"/>
    <property type="match status" value="1"/>
</dbReference>
<reference evidence="10" key="1">
    <citation type="submission" date="2018-06" db="EMBL/GenBank/DDBJ databases">
        <authorList>
            <person name="Zhirakovskaya E."/>
        </authorList>
    </citation>
    <scope>NUCLEOTIDE SEQUENCE</scope>
</reference>
<dbReference type="Pfam" id="PF01627">
    <property type="entry name" value="Hpt"/>
    <property type="match status" value="1"/>
</dbReference>
<dbReference type="FunFam" id="3.30.565.10:FF:000016">
    <property type="entry name" value="Chemotaxis protein CheA, putative"/>
    <property type="match status" value="1"/>
</dbReference>
<dbReference type="SUPFAM" id="SSF47226">
    <property type="entry name" value="Histidine-containing phosphotransfer domain, HPT domain"/>
    <property type="match status" value="1"/>
</dbReference>
<dbReference type="SMART" id="SM00387">
    <property type="entry name" value="HATPase_c"/>
    <property type="match status" value="1"/>
</dbReference>
<dbReference type="CDD" id="cd00088">
    <property type="entry name" value="HPT"/>
    <property type="match status" value="1"/>
</dbReference>
<evidence type="ECO:0000256" key="6">
    <source>
        <dbReference type="SAM" id="MobiDB-lite"/>
    </source>
</evidence>
<dbReference type="Gene3D" id="2.40.50.180">
    <property type="entry name" value="CheA-289, Domain 4"/>
    <property type="match status" value="1"/>
</dbReference>
<evidence type="ECO:0000256" key="3">
    <source>
        <dbReference type="ARBA" id="ARBA00022553"/>
    </source>
</evidence>
<keyword evidence="5 10" id="KW-0418">Kinase</keyword>